<accession>A0A9P7UKM5</accession>
<feature type="repeat" description="ANK" evidence="2">
    <location>
        <begin position="1117"/>
        <end position="1150"/>
    </location>
</feature>
<dbReference type="PROSITE" id="PS50088">
    <property type="entry name" value="ANK_REPEAT"/>
    <property type="match status" value="6"/>
</dbReference>
<dbReference type="Pfam" id="PF00023">
    <property type="entry name" value="Ank"/>
    <property type="match status" value="1"/>
</dbReference>
<dbReference type="Pfam" id="PF12796">
    <property type="entry name" value="Ank_2"/>
    <property type="match status" value="2"/>
</dbReference>
<feature type="domain" description="GPI inositol-deacylase winged helix" evidence="3">
    <location>
        <begin position="467"/>
        <end position="544"/>
    </location>
</feature>
<dbReference type="OrthoDB" id="448455at2759"/>
<feature type="repeat" description="ANK" evidence="2">
    <location>
        <begin position="1016"/>
        <end position="1048"/>
    </location>
</feature>
<dbReference type="EMBL" id="JAESDN010000001">
    <property type="protein sequence ID" value="KAG7058253.1"/>
    <property type="molecule type" value="Genomic_DNA"/>
</dbReference>
<organism evidence="5 6">
    <name type="scientific">Colletotrichum scovillei</name>
    <dbReference type="NCBI Taxonomy" id="1209932"/>
    <lineage>
        <taxon>Eukaryota</taxon>
        <taxon>Fungi</taxon>
        <taxon>Dikarya</taxon>
        <taxon>Ascomycota</taxon>
        <taxon>Pezizomycotina</taxon>
        <taxon>Sordariomycetes</taxon>
        <taxon>Hypocreomycetidae</taxon>
        <taxon>Glomerellales</taxon>
        <taxon>Glomerellaceae</taxon>
        <taxon>Colletotrichum</taxon>
        <taxon>Colletotrichum acutatum species complex</taxon>
    </lineage>
</organism>
<evidence type="ECO:0000256" key="2">
    <source>
        <dbReference type="PROSITE-ProRule" id="PRU00023"/>
    </source>
</evidence>
<reference evidence="5" key="1">
    <citation type="submission" date="2021-05" db="EMBL/GenBank/DDBJ databases">
        <title>Comparative genomics of three Colletotrichum scovillei strains and genetic complementation revealed genes involved fungal growth and virulence on chili pepper.</title>
        <authorList>
            <person name="Hsieh D.-K."/>
            <person name="Chuang S.-C."/>
            <person name="Chen C.-Y."/>
            <person name="Chao Y.-T."/>
            <person name="Lu M.-Y.J."/>
            <person name="Lee M.-H."/>
            <person name="Shih M.-C."/>
        </authorList>
    </citation>
    <scope>NUCLEOTIDE SEQUENCE</scope>
    <source>
        <strain evidence="5">Coll-153</strain>
    </source>
</reference>
<feature type="domain" description="Nephrocystin 3-like N-terminal" evidence="4">
    <location>
        <begin position="188"/>
        <end position="349"/>
    </location>
</feature>
<keyword evidence="1" id="KW-0677">Repeat</keyword>
<feature type="repeat" description="ANK" evidence="2">
    <location>
        <begin position="909"/>
        <end position="941"/>
    </location>
</feature>
<dbReference type="InterPro" id="IPR036770">
    <property type="entry name" value="Ankyrin_rpt-contain_sf"/>
</dbReference>
<dbReference type="InterPro" id="IPR027417">
    <property type="entry name" value="P-loop_NTPase"/>
</dbReference>
<evidence type="ECO:0000259" key="4">
    <source>
        <dbReference type="Pfam" id="PF24883"/>
    </source>
</evidence>
<dbReference type="Gene3D" id="1.25.40.20">
    <property type="entry name" value="Ankyrin repeat-containing domain"/>
    <property type="match status" value="3"/>
</dbReference>
<dbReference type="AlphaFoldDB" id="A0A9P7UKM5"/>
<feature type="repeat" description="ANK" evidence="2">
    <location>
        <begin position="949"/>
        <end position="981"/>
    </location>
</feature>
<feature type="repeat" description="ANK" evidence="2">
    <location>
        <begin position="876"/>
        <end position="908"/>
    </location>
</feature>
<evidence type="ECO:0000313" key="5">
    <source>
        <dbReference type="EMBL" id="KAG7058253.1"/>
    </source>
</evidence>
<feature type="repeat" description="ANK" evidence="2">
    <location>
        <begin position="982"/>
        <end position="1014"/>
    </location>
</feature>
<dbReference type="Pfam" id="PF24883">
    <property type="entry name" value="NPHP3_N"/>
    <property type="match status" value="1"/>
</dbReference>
<evidence type="ECO:0000256" key="1">
    <source>
        <dbReference type="ARBA" id="ARBA00022737"/>
    </source>
</evidence>
<evidence type="ECO:0000259" key="3">
    <source>
        <dbReference type="Pfam" id="PF22939"/>
    </source>
</evidence>
<dbReference type="PANTHER" id="PTHR10039:SF15">
    <property type="entry name" value="NACHT DOMAIN-CONTAINING PROTEIN"/>
    <property type="match status" value="1"/>
</dbReference>
<protein>
    <submittedName>
        <fullName evidence="5">Ankyrin repeat protein</fullName>
    </submittedName>
</protein>
<keyword evidence="6" id="KW-1185">Reference proteome</keyword>
<keyword evidence="2" id="KW-0040">ANK repeat</keyword>
<dbReference type="InterPro" id="IPR054471">
    <property type="entry name" value="GPIID_WHD"/>
</dbReference>
<name>A0A9P7UKM5_9PEZI</name>
<gene>
    <name evidence="5" type="ORF">JMJ77_005630</name>
</gene>
<dbReference type="InterPro" id="IPR002110">
    <property type="entry name" value="Ankyrin_rpt"/>
</dbReference>
<evidence type="ECO:0000313" key="6">
    <source>
        <dbReference type="Proteomes" id="UP000699042"/>
    </source>
</evidence>
<dbReference type="Proteomes" id="UP000699042">
    <property type="component" value="Unassembled WGS sequence"/>
</dbReference>
<dbReference type="PANTHER" id="PTHR10039">
    <property type="entry name" value="AMELOGENIN"/>
    <property type="match status" value="1"/>
</dbReference>
<dbReference type="PROSITE" id="PS50297">
    <property type="entry name" value="ANK_REP_REGION"/>
    <property type="match status" value="4"/>
</dbReference>
<dbReference type="InterPro" id="IPR056884">
    <property type="entry name" value="NPHP3-like_N"/>
</dbReference>
<dbReference type="Gene3D" id="3.40.50.300">
    <property type="entry name" value="P-loop containing nucleotide triphosphate hydrolases"/>
    <property type="match status" value="1"/>
</dbReference>
<proteinExistence type="predicted"/>
<dbReference type="SMART" id="SM00248">
    <property type="entry name" value="ANK"/>
    <property type="match status" value="11"/>
</dbReference>
<dbReference type="SUPFAM" id="SSF52540">
    <property type="entry name" value="P-loop containing nucleoside triphosphate hydrolases"/>
    <property type="match status" value="1"/>
</dbReference>
<sequence length="1280" mass="144870">MMSFGFGVGDFIAVTDKLRHCHDRFSEAPELFVSLVQNVEIIEPLLEEACHPQQHLNDKEQQILGEIIEGSYTDLKRLKQILDDCKELNKPLEKRRWDKLKLLQYLQRLQLDPKVINGIQSSLSVKIALLNTLKNASDSRATQSTKQVVVLMHHEQVSKRQQEILEWLTPSNYSSQQRDYFSKRHPETASWLLESKEFEWASNKGHTLLCRGMPGAGKTIMTSVVTDHLIHRFRDEPRVGIAYIYCNYKDTERQTCHDLLSSLAKQLAQSCSPFPRSLETLYDTHQRLKTLRSTQETIDLLQTISSCYERVFIVVDALDECDRNARQEFLQEILRLQQRYQINIFATTRNIPEILQLKELKDFIPLEIRASEDDVLKYVSGRIASMQSFVRGNLDLQNEIKGIIARKVNGMFLLARLLIDAWSNKLNPKELKKALKAFGATDGKGNVYSIVYDEAMKRIESQSSERIELALNILSWITGARRPLKVVELQHALAIEEDEAEIDQDNITPAETMISVCAGLITVSEKSGVVRLVHQTTQEYFEEKRHQFFPELESQIAKTCVGYLSFENVYYDDSKSFGPSGWYLDRMEPEPASFFDYAAIHWGDHARACSTMPPEVVRFLRNQVMRDRSLSVLCKLREAPRVPLTPAHVAAYLGIIQLFETNSLQEDEGDLADNSDNTSLWWAAFGNQTDVVKLLLDGDVVQSAALPRPLHGRISSRTVRLSIRAALEETHSATLEALVDFYAKRRFDSELKPDDHALIFRNPWSTHNVFQRSEPIRTREAVFVPKSPPRQPFLTEPGWRAVLHIIASGLDERSRLGWIPRLFELLADCLKHTGQLPHVLGEYPNLTEISSYDTGFAEALGLLLSMKAPVNARDPMGRTPLAQAVFLGLNLTVWNLLGLGASVDIRDEYGETPVSLAVKTNNWVALSSLMKHGATIEVQDYDLNKRNSDGRSPVSMLAQIGDASLLRLFVEKGADVRAQDSNGRTPMYWAIVNGNIPTLEVFLEMDIDIEYRASNERRNPLSWAASHSNLQAVQLLIARGSEIDAPDDNGRTPLDCACAALCSSDRRSIIETLLAHGANTGAGHSNLVWVHAQVSFDLEVVHLFQQYGFDMGSKDAKGRTLLHYAAKSGQLQDLEMLLESTDLDLNLKDDDGRTALWHAMDRGSSWKRRQVTQLILDYPGADKNCSNSQQALQDAIEVGDGRFARLLIARKVVDVNGVFNGEVPMMTAARKGDLWTFMLLKEHGAVWGHNECSNVEILSKTSWRFFRNTETWSYHQGQLL</sequence>
<dbReference type="Pfam" id="PF22939">
    <property type="entry name" value="WHD_GPIID"/>
    <property type="match status" value="1"/>
</dbReference>
<comment type="caution">
    <text evidence="5">The sequence shown here is derived from an EMBL/GenBank/DDBJ whole genome shotgun (WGS) entry which is preliminary data.</text>
</comment>
<dbReference type="SUPFAM" id="SSF48403">
    <property type="entry name" value="Ankyrin repeat"/>
    <property type="match status" value="3"/>
</dbReference>
<dbReference type="Pfam" id="PF13637">
    <property type="entry name" value="Ank_4"/>
    <property type="match status" value="1"/>
</dbReference>